<dbReference type="AlphaFoldDB" id="A0A4R2KLL9"/>
<protein>
    <submittedName>
        <fullName evidence="2">Uncharacterized protein</fullName>
    </submittedName>
</protein>
<name>A0A4R2KLL9_9GAMM</name>
<evidence type="ECO:0000313" key="2">
    <source>
        <dbReference type="EMBL" id="TCO74304.1"/>
    </source>
</evidence>
<accession>A0A4R2KLL9</accession>
<organism evidence="2 3">
    <name type="scientific">Chromatocurvus halotolerans</name>
    <dbReference type="NCBI Taxonomy" id="1132028"/>
    <lineage>
        <taxon>Bacteria</taxon>
        <taxon>Pseudomonadati</taxon>
        <taxon>Pseudomonadota</taxon>
        <taxon>Gammaproteobacteria</taxon>
        <taxon>Cellvibrionales</taxon>
        <taxon>Halieaceae</taxon>
        <taxon>Chromatocurvus</taxon>
    </lineage>
</organism>
<reference evidence="2 3" key="1">
    <citation type="submission" date="2019-03" db="EMBL/GenBank/DDBJ databases">
        <title>Genomic Encyclopedia of Type Strains, Phase IV (KMG-IV): sequencing the most valuable type-strain genomes for metagenomic binning, comparative biology and taxonomic classification.</title>
        <authorList>
            <person name="Goeker M."/>
        </authorList>
    </citation>
    <scope>NUCLEOTIDE SEQUENCE [LARGE SCALE GENOMIC DNA]</scope>
    <source>
        <strain evidence="2 3">DSM 23344</strain>
    </source>
</reference>
<evidence type="ECO:0000256" key="1">
    <source>
        <dbReference type="SAM" id="MobiDB-lite"/>
    </source>
</evidence>
<evidence type="ECO:0000313" key="3">
    <source>
        <dbReference type="Proteomes" id="UP000294980"/>
    </source>
</evidence>
<proteinExistence type="predicted"/>
<gene>
    <name evidence="2" type="ORF">EV688_11417</name>
</gene>
<dbReference type="Proteomes" id="UP000294980">
    <property type="component" value="Unassembled WGS sequence"/>
</dbReference>
<keyword evidence="3" id="KW-1185">Reference proteome</keyword>
<sequence length="191" mass="22393">MFQSEPNEATAGLTIRQREWSHIIPALCNGHTLCSMYTGQQKLATNRRASWKDGGMTNQPHWLPGFKPPRRRQRPCKQRAVNQIRERVFQGRVIALNWKFTLDDNDLSNENRLCCQGDTDAYYPIPESVLRQSPPTTQNWNNDFSGSTRRDTFYPAFDNKEKRDHTEGHARYYDEMNWIFALLASWLQARK</sequence>
<feature type="region of interest" description="Disordered" evidence="1">
    <location>
        <begin position="51"/>
        <end position="74"/>
    </location>
</feature>
<dbReference type="EMBL" id="SLWX01000014">
    <property type="protein sequence ID" value="TCO74304.1"/>
    <property type="molecule type" value="Genomic_DNA"/>
</dbReference>
<comment type="caution">
    <text evidence="2">The sequence shown here is derived from an EMBL/GenBank/DDBJ whole genome shotgun (WGS) entry which is preliminary data.</text>
</comment>